<dbReference type="InterPro" id="IPR003661">
    <property type="entry name" value="HisK_dim/P_dom"/>
</dbReference>
<feature type="domain" description="Histidine kinase" evidence="14">
    <location>
        <begin position="369"/>
        <end position="587"/>
    </location>
</feature>
<dbReference type="PATRIC" id="fig|1679170.3.peg.4105"/>
<dbReference type="PANTHER" id="PTHR45453:SF1">
    <property type="entry name" value="PHOSPHATE REGULON SENSOR PROTEIN PHOR"/>
    <property type="match status" value="1"/>
</dbReference>
<dbReference type="NCBIfam" id="NF046044">
    <property type="entry name" value="PnpS"/>
    <property type="match status" value="1"/>
</dbReference>
<evidence type="ECO:0000259" key="14">
    <source>
        <dbReference type="PROSITE" id="PS50109"/>
    </source>
</evidence>
<dbReference type="InterPro" id="IPR031967">
    <property type="entry name" value="PhoR_single_Cache-like_dom"/>
</dbReference>
<evidence type="ECO:0000256" key="9">
    <source>
        <dbReference type="ARBA" id="ARBA00022777"/>
    </source>
</evidence>
<dbReference type="SMART" id="SM00304">
    <property type="entry name" value="HAMP"/>
    <property type="match status" value="1"/>
</dbReference>
<keyword evidence="11" id="KW-0902">Two-component regulatory system</keyword>
<evidence type="ECO:0000256" key="12">
    <source>
        <dbReference type="ARBA" id="ARBA00023136"/>
    </source>
</evidence>
<dbReference type="CDD" id="cd00075">
    <property type="entry name" value="HATPase"/>
    <property type="match status" value="1"/>
</dbReference>
<feature type="domain" description="HAMP" evidence="15">
    <location>
        <begin position="187"/>
        <end position="239"/>
    </location>
</feature>
<sequence length="588" mass="66967">MTKFKTKLLAAIISLIIIVLLAEGLLLGQVFKNYYVNTFNEKIERETLFIAKYIQENGGISEFIHQGKTEDLANLFDANFAIIRNDGTILYDDNVNRNNYPNRHKDMLKSITNRLETDHQSGVVEGPKSLHYYYHTIQKNGKIEGAAVLSNEIEAINQVNGQMWWILTISLIASLCIITMFASRIASRYSRPIEAAATTAIELADGNYRARTYERSSDEIGMLNKALNILARNLQEMQIARDLHQDRLETLIENIGSGVLQIDHKGYITMTNLAYKQQFNMEDTDLLYKFYYEVIPYEEIIAIIEEIFMTEKSIKRQVLIPLSIERKHFEVYGAPIIVKNDEWKGIIIVFHDITELKKLEQMRKDFVANVSHELKTPITSIKGFSETLLDGALKDEQALYDFLKIILSESDRLQELIQELLDLSKIEQQDFVLQVDSVNVSTILEESISMLCGKAEEKNITLILESESPSLWVEGEANRIKQIFINLITNALNYTTREGEVKIEASEDSDNVCVAVKDNGIGIESKELPRIFERFYRVDKARSRDSGGTGLGLAIVKHILEVHKGKITVESCPGKGTTFTVLLKKHIR</sequence>
<evidence type="ECO:0000256" key="5">
    <source>
        <dbReference type="ARBA" id="ARBA00022475"/>
    </source>
</evidence>
<dbReference type="Pfam" id="PF02518">
    <property type="entry name" value="HATPase_c"/>
    <property type="match status" value="1"/>
</dbReference>
<evidence type="ECO:0000256" key="4">
    <source>
        <dbReference type="ARBA" id="ARBA00012438"/>
    </source>
</evidence>
<evidence type="ECO:0000256" key="6">
    <source>
        <dbReference type="ARBA" id="ARBA00022553"/>
    </source>
</evidence>
<evidence type="ECO:0000256" key="11">
    <source>
        <dbReference type="ARBA" id="ARBA00023012"/>
    </source>
</evidence>
<feature type="transmembrane region" description="Helical" evidence="13">
    <location>
        <begin position="163"/>
        <end position="182"/>
    </location>
</feature>
<keyword evidence="17" id="KW-1185">Reference proteome</keyword>
<dbReference type="PRINTS" id="PR00344">
    <property type="entry name" value="BCTRLSENSOR"/>
</dbReference>
<dbReference type="GO" id="GO:0045121">
    <property type="term" value="C:membrane raft"/>
    <property type="evidence" value="ECO:0007669"/>
    <property type="project" value="UniProtKB-SubCell"/>
</dbReference>
<keyword evidence="9" id="KW-0418">Kinase</keyword>
<dbReference type="InterPro" id="IPR036097">
    <property type="entry name" value="HisK_dim/P_sf"/>
</dbReference>
<evidence type="ECO:0000259" key="15">
    <source>
        <dbReference type="PROSITE" id="PS50885"/>
    </source>
</evidence>
<dbReference type="OrthoDB" id="9813151at2"/>
<evidence type="ECO:0000256" key="10">
    <source>
        <dbReference type="ARBA" id="ARBA00022840"/>
    </source>
</evidence>
<dbReference type="Pfam" id="PF00512">
    <property type="entry name" value="HisKA"/>
    <property type="match status" value="1"/>
</dbReference>
<evidence type="ECO:0000256" key="1">
    <source>
        <dbReference type="ARBA" id="ARBA00000085"/>
    </source>
</evidence>
<organism evidence="16 17">
    <name type="scientific">Peribacillus loiseleuriae</name>
    <dbReference type="NCBI Taxonomy" id="1679170"/>
    <lineage>
        <taxon>Bacteria</taxon>
        <taxon>Bacillati</taxon>
        <taxon>Bacillota</taxon>
        <taxon>Bacilli</taxon>
        <taxon>Bacillales</taxon>
        <taxon>Bacillaceae</taxon>
        <taxon>Peribacillus</taxon>
    </lineage>
</organism>
<dbReference type="InterPro" id="IPR013767">
    <property type="entry name" value="PAS_fold"/>
</dbReference>
<reference evidence="17" key="1">
    <citation type="submission" date="2015-07" db="EMBL/GenBank/DDBJ databases">
        <title>Genome sequencing project for genomic taxonomy and phylogenomics of Bacillus-like bacteria.</title>
        <authorList>
            <person name="Liu B."/>
            <person name="Wang J."/>
            <person name="Zhu Y."/>
            <person name="Liu G."/>
            <person name="Chen Q."/>
            <person name="Chen Z."/>
            <person name="Lan J."/>
            <person name="Che J."/>
            <person name="Ge C."/>
            <person name="Shi H."/>
            <person name="Pan Z."/>
            <person name="Liu X."/>
        </authorList>
    </citation>
    <scope>NUCLEOTIDE SEQUENCE [LARGE SCALE GENOMIC DNA]</scope>
    <source>
        <strain evidence="17">FJAT-27997</strain>
    </source>
</reference>
<dbReference type="EC" id="2.7.13.3" evidence="4"/>
<keyword evidence="5" id="KW-1003">Cell membrane</keyword>
<keyword evidence="13" id="KW-1133">Transmembrane helix</keyword>
<dbReference type="SUPFAM" id="SSF47384">
    <property type="entry name" value="Homodimeric domain of signal transducing histidine kinase"/>
    <property type="match status" value="1"/>
</dbReference>
<proteinExistence type="predicted"/>
<keyword evidence="13" id="KW-0812">Transmembrane</keyword>
<dbReference type="GO" id="GO:0005886">
    <property type="term" value="C:plasma membrane"/>
    <property type="evidence" value="ECO:0007669"/>
    <property type="project" value="UniProtKB-SubCell"/>
</dbReference>
<dbReference type="InterPro" id="IPR005467">
    <property type="entry name" value="His_kinase_dom"/>
</dbReference>
<dbReference type="Gene3D" id="3.30.565.10">
    <property type="entry name" value="Histidine kinase-like ATPase, C-terminal domain"/>
    <property type="match status" value="1"/>
</dbReference>
<dbReference type="SMART" id="SM00091">
    <property type="entry name" value="PAS"/>
    <property type="match status" value="1"/>
</dbReference>
<evidence type="ECO:0000256" key="8">
    <source>
        <dbReference type="ARBA" id="ARBA00022741"/>
    </source>
</evidence>
<dbReference type="EMBL" id="LFZW01000001">
    <property type="protein sequence ID" value="KMY51214.1"/>
    <property type="molecule type" value="Genomic_DNA"/>
</dbReference>
<dbReference type="SUPFAM" id="SSF55785">
    <property type="entry name" value="PYP-like sensor domain (PAS domain)"/>
    <property type="match status" value="1"/>
</dbReference>
<dbReference type="GO" id="GO:0004721">
    <property type="term" value="F:phosphoprotein phosphatase activity"/>
    <property type="evidence" value="ECO:0007669"/>
    <property type="project" value="TreeGrafter"/>
</dbReference>
<dbReference type="Gene3D" id="1.10.287.130">
    <property type="match status" value="1"/>
</dbReference>
<dbReference type="InterPro" id="IPR004358">
    <property type="entry name" value="Sig_transdc_His_kin-like_C"/>
</dbReference>
<dbReference type="SUPFAM" id="SSF158472">
    <property type="entry name" value="HAMP domain-like"/>
    <property type="match status" value="1"/>
</dbReference>
<dbReference type="InterPro" id="IPR003660">
    <property type="entry name" value="HAMP_dom"/>
</dbReference>
<evidence type="ECO:0000313" key="16">
    <source>
        <dbReference type="EMBL" id="KMY51214.1"/>
    </source>
</evidence>
<dbReference type="InterPro" id="IPR050351">
    <property type="entry name" value="BphY/WalK/GraS-like"/>
</dbReference>
<evidence type="ECO:0000256" key="3">
    <source>
        <dbReference type="ARBA" id="ARBA00004651"/>
    </source>
</evidence>
<dbReference type="PROSITE" id="PS50885">
    <property type="entry name" value="HAMP"/>
    <property type="match status" value="1"/>
</dbReference>
<dbReference type="Gene3D" id="3.30.450.20">
    <property type="entry name" value="PAS domain"/>
    <property type="match status" value="1"/>
</dbReference>
<dbReference type="Pfam" id="PF00672">
    <property type="entry name" value="HAMP"/>
    <property type="match status" value="1"/>
</dbReference>
<dbReference type="Gene3D" id="6.10.340.10">
    <property type="match status" value="1"/>
</dbReference>
<comment type="subcellular location">
    <subcellularLocation>
        <location evidence="3">Cell membrane</location>
        <topology evidence="3">Multi-pass membrane protein</topology>
    </subcellularLocation>
    <subcellularLocation>
        <location evidence="2">Membrane raft</location>
        <topology evidence="2">Multi-pass membrane protein</topology>
    </subcellularLocation>
</comment>
<dbReference type="InterPro" id="IPR000014">
    <property type="entry name" value="PAS"/>
</dbReference>
<evidence type="ECO:0000256" key="13">
    <source>
        <dbReference type="SAM" id="Phobius"/>
    </source>
</evidence>
<dbReference type="SMART" id="SM00387">
    <property type="entry name" value="HATPase_c"/>
    <property type="match status" value="1"/>
</dbReference>
<dbReference type="CDD" id="cd06225">
    <property type="entry name" value="HAMP"/>
    <property type="match status" value="1"/>
</dbReference>
<dbReference type="InterPro" id="IPR036890">
    <property type="entry name" value="HATPase_C_sf"/>
</dbReference>
<dbReference type="Proteomes" id="UP000037146">
    <property type="component" value="Unassembled WGS sequence"/>
</dbReference>
<dbReference type="SMART" id="SM00388">
    <property type="entry name" value="HisKA"/>
    <property type="match status" value="1"/>
</dbReference>
<dbReference type="InterPro" id="IPR003594">
    <property type="entry name" value="HATPase_dom"/>
</dbReference>
<dbReference type="FunFam" id="1.10.287.130:FF:000001">
    <property type="entry name" value="Two-component sensor histidine kinase"/>
    <property type="match status" value="1"/>
</dbReference>
<dbReference type="RefSeq" id="WP_049682562.1">
    <property type="nucleotide sequence ID" value="NZ_LFZW01000001.1"/>
</dbReference>
<keyword evidence="6" id="KW-0597">Phosphoprotein</keyword>
<dbReference type="FunFam" id="3.30.565.10:FF:000023">
    <property type="entry name" value="PAS domain-containing sensor histidine kinase"/>
    <property type="match status" value="1"/>
</dbReference>
<gene>
    <name evidence="16" type="ORF">AC625_18080</name>
</gene>
<dbReference type="GO" id="GO:0016036">
    <property type="term" value="P:cellular response to phosphate starvation"/>
    <property type="evidence" value="ECO:0007669"/>
    <property type="project" value="TreeGrafter"/>
</dbReference>
<accession>A0A0K9GWZ0</accession>
<dbReference type="STRING" id="1679170.AC625_18080"/>
<dbReference type="GO" id="GO:0006355">
    <property type="term" value="P:regulation of DNA-templated transcription"/>
    <property type="evidence" value="ECO:0007669"/>
    <property type="project" value="InterPro"/>
</dbReference>
<dbReference type="PROSITE" id="PS50109">
    <property type="entry name" value="HIS_KIN"/>
    <property type="match status" value="1"/>
</dbReference>
<evidence type="ECO:0000256" key="7">
    <source>
        <dbReference type="ARBA" id="ARBA00022679"/>
    </source>
</evidence>
<evidence type="ECO:0000256" key="2">
    <source>
        <dbReference type="ARBA" id="ARBA00004314"/>
    </source>
</evidence>
<dbReference type="InterPro" id="IPR035965">
    <property type="entry name" value="PAS-like_dom_sf"/>
</dbReference>
<comment type="catalytic activity">
    <reaction evidence="1">
        <text>ATP + protein L-histidine = ADP + protein N-phospho-L-histidine.</text>
        <dbReference type="EC" id="2.7.13.3"/>
    </reaction>
</comment>
<dbReference type="Pfam" id="PF16736">
    <property type="entry name" value="sCache_like"/>
    <property type="match status" value="1"/>
</dbReference>
<dbReference type="PANTHER" id="PTHR45453">
    <property type="entry name" value="PHOSPHATE REGULON SENSOR PROTEIN PHOR"/>
    <property type="match status" value="1"/>
</dbReference>
<name>A0A0K9GWZ0_9BACI</name>
<dbReference type="CDD" id="cd00082">
    <property type="entry name" value="HisKA"/>
    <property type="match status" value="1"/>
</dbReference>
<keyword evidence="10" id="KW-0067">ATP-binding</keyword>
<dbReference type="AlphaFoldDB" id="A0A0K9GWZ0"/>
<dbReference type="Pfam" id="PF00989">
    <property type="entry name" value="PAS"/>
    <property type="match status" value="1"/>
</dbReference>
<dbReference type="SUPFAM" id="SSF55874">
    <property type="entry name" value="ATPase domain of HSP90 chaperone/DNA topoisomerase II/histidine kinase"/>
    <property type="match status" value="1"/>
</dbReference>
<protein>
    <recommendedName>
        <fullName evidence="4">histidine kinase</fullName>
        <ecNumber evidence="4">2.7.13.3</ecNumber>
    </recommendedName>
</protein>
<dbReference type="GO" id="GO:0000155">
    <property type="term" value="F:phosphorelay sensor kinase activity"/>
    <property type="evidence" value="ECO:0007669"/>
    <property type="project" value="InterPro"/>
</dbReference>
<keyword evidence="7" id="KW-0808">Transferase</keyword>
<dbReference type="GO" id="GO:0005524">
    <property type="term" value="F:ATP binding"/>
    <property type="evidence" value="ECO:0007669"/>
    <property type="project" value="UniProtKB-KW"/>
</dbReference>
<keyword evidence="12 13" id="KW-0472">Membrane</keyword>
<dbReference type="NCBIfam" id="TIGR00229">
    <property type="entry name" value="sensory_box"/>
    <property type="match status" value="1"/>
</dbReference>
<evidence type="ECO:0000313" key="17">
    <source>
        <dbReference type="Proteomes" id="UP000037146"/>
    </source>
</evidence>
<comment type="caution">
    <text evidence="16">The sequence shown here is derived from an EMBL/GenBank/DDBJ whole genome shotgun (WGS) entry which is preliminary data.</text>
</comment>
<keyword evidence="8" id="KW-0547">Nucleotide-binding</keyword>